<dbReference type="EMBL" id="CP133217">
    <property type="protein sequence ID" value="WML86636.1"/>
    <property type="molecule type" value="Genomic_DNA"/>
</dbReference>
<dbReference type="RefSeq" id="WP_308871900.1">
    <property type="nucleotide sequence ID" value="NZ_CP133197.1"/>
</dbReference>
<dbReference type="AlphaFoldDB" id="A0AA51MP17"/>
<keyword evidence="4" id="KW-0051">Antiviral defense</keyword>
<dbReference type="InterPro" id="IPR023101">
    <property type="entry name" value="AF1862-like_dom_sf"/>
</dbReference>
<keyword evidence="3" id="KW-0963">Cytoplasm</keyword>
<comment type="subcellular location">
    <subcellularLocation>
        <location evidence="1">Cytoplasm</location>
    </subcellularLocation>
</comment>
<dbReference type="Gene3D" id="1.10.520.30">
    <property type="entry name" value="AF1862-like domain"/>
    <property type="match status" value="1"/>
</dbReference>
<evidence type="ECO:0000256" key="1">
    <source>
        <dbReference type="ARBA" id="ARBA00004496"/>
    </source>
</evidence>
<gene>
    <name evidence="6" type="primary">cmr5</name>
    <name evidence="6" type="ORF">RCG00_20415</name>
</gene>
<dbReference type="InterPro" id="IPR010160">
    <property type="entry name" value="CRISPR-assoc_prot_Cmr5"/>
</dbReference>
<dbReference type="SUPFAM" id="SSF158568">
    <property type="entry name" value="AF1862-like"/>
    <property type="match status" value="1"/>
</dbReference>
<proteinExistence type="inferred from homology"/>
<name>A0AA51MP17_9GAMM</name>
<evidence type="ECO:0000256" key="4">
    <source>
        <dbReference type="ARBA" id="ARBA00023118"/>
    </source>
</evidence>
<dbReference type="GO" id="GO:0005737">
    <property type="term" value="C:cytoplasm"/>
    <property type="evidence" value="ECO:0007669"/>
    <property type="project" value="UniProtKB-SubCell"/>
</dbReference>
<sequence>MQTIQQQRAKFALERVVSASHDRSVNGKEFKSYAAGLPAMIHMSGLGQAAAFYKAKGGTYGKLYQLLSDWLTQENQPYAGRRELLEGITQDRYAPLSVGAS</sequence>
<evidence type="ECO:0000256" key="3">
    <source>
        <dbReference type="ARBA" id="ARBA00022490"/>
    </source>
</evidence>
<accession>A0AA51MP17</accession>
<comment type="similarity">
    <text evidence="2">Belongs to the CRISPR system Cmr5 family.</text>
</comment>
<evidence type="ECO:0000256" key="2">
    <source>
        <dbReference type="ARBA" id="ARBA00006161"/>
    </source>
</evidence>
<evidence type="ECO:0000313" key="6">
    <source>
        <dbReference type="EMBL" id="WML86636.1"/>
    </source>
</evidence>
<protein>
    <recommendedName>
        <fullName evidence="5">CRISPR type III-B/RAMP module-associated protein Cmr5</fullName>
    </recommendedName>
</protein>
<dbReference type="Proteomes" id="UP001229862">
    <property type="component" value="Chromosome"/>
</dbReference>
<organism evidence="6">
    <name type="scientific">Thiothrix subterranea</name>
    <dbReference type="NCBI Taxonomy" id="2735563"/>
    <lineage>
        <taxon>Bacteria</taxon>
        <taxon>Pseudomonadati</taxon>
        <taxon>Pseudomonadota</taxon>
        <taxon>Gammaproteobacteria</taxon>
        <taxon>Thiotrichales</taxon>
        <taxon>Thiotrichaceae</taxon>
        <taxon>Thiothrix</taxon>
    </lineage>
</organism>
<evidence type="ECO:0000256" key="5">
    <source>
        <dbReference type="ARBA" id="ARBA00030001"/>
    </source>
</evidence>
<dbReference type="GO" id="GO:0051607">
    <property type="term" value="P:defense response to virus"/>
    <property type="evidence" value="ECO:0007669"/>
    <property type="project" value="UniProtKB-KW"/>
</dbReference>
<dbReference type="NCBIfam" id="TIGR01881">
    <property type="entry name" value="cas_Cmr5"/>
    <property type="match status" value="1"/>
</dbReference>
<reference evidence="6" key="1">
    <citation type="submission" date="2023-08" db="EMBL/GenBank/DDBJ databases">
        <title>New molecular markers tilS and rpoB for phylogenetic and monitoring studies of the genus Thiothrix biodiversity.</title>
        <authorList>
            <person name="Ravin N.V."/>
            <person name="Smolyakov D."/>
            <person name="Markov N.D."/>
            <person name="Beletsky A.V."/>
            <person name="Mardanov A.V."/>
            <person name="Rudenko T.S."/>
            <person name="Grabovich M.Y."/>
        </authorList>
    </citation>
    <scope>NUCLEOTIDE SEQUENCE</scope>
    <source>
        <strain evidence="6">DNT52</strain>
    </source>
</reference>
<dbReference type="Pfam" id="PF09701">
    <property type="entry name" value="Cas_Cmr5"/>
    <property type="match status" value="1"/>
</dbReference>